<dbReference type="Gene3D" id="4.10.240.10">
    <property type="entry name" value="Zn(2)-C6 fungal-type DNA-binding domain"/>
    <property type="match status" value="1"/>
</dbReference>
<dbReference type="InterPro" id="IPR036864">
    <property type="entry name" value="Zn2-C6_fun-type_DNA-bd_sf"/>
</dbReference>
<feature type="region of interest" description="Disordered" evidence="2">
    <location>
        <begin position="52"/>
        <end position="85"/>
    </location>
</feature>
<dbReference type="PROSITE" id="PS00463">
    <property type="entry name" value="ZN2_CY6_FUNGAL_1"/>
    <property type="match status" value="1"/>
</dbReference>
<dbReference type="RefSeq" id="XP_016214590.1">
    <property type="nucleotide sequence ID" value="XM_016357798.1"/>
</dbReference>
<protein>
    <recommendedName>
        <fullName evidence="3">Zn(2)-C6 fungal-type domain-containing protein</fullName>
    </recommendedName>
</protein>
<name>A0A0D1XQ60_9PEZI</name>
<evidence type="ECO:0000313" key="4">
    <source>
        <dbReference type="EMBL" id="KIW04721.1"/>
    </source>
</evidence>
<gene>
    <name evidence="4" type="ORF">PV09_04454</name>
</gene>
<dbReference type="InterPro" id="IPR001138">
    <property type="entry name" value="Zn2Cys6_DnaBD"/>
</dbReference>
<dbReference type="AlphaFoldDB" id="A0A0D1XQ60"/>
<dbReference type="EMBL" id="KN847540">
    <property type="protein sequence ID" value="KIW04721.1"/>
    <property type="molecule type" value="Genomic_DNA"/>
</dbReference>
<evidence type="ECO:0000256" key="1">
    <source>
        <dbReference type="ARBA" id="ARBA00023242"/>
    </source>
</evidence>
<feature type="domain" description="Zn(2)-C6 fungal-type" evidence="3">
    <location>
        <begin position="13"/>
        <end position="43"/>
    </location>
</feature>
<feature type="compositionally biased region" description="Polar residues" evidence="2">
    <location>
        <begin position="68"/>
        <end position="79"/>
    </location>
</feature>
<dbReference type="PANTHER" id="PTHR47784">
    <property type="entry name" value="STEROL UPTAKE CONTROL PROTEIN 2"/>
    <property type="match status" value="1"/>
</dbReference>
<dbReference type="GO" id="GO:0001228">
    <property type="term" value="F:DNA-binding transcription activator activity, RNA polymerase II-specific"/>
    <property type="evidence" value="ECO:0007669"/>
    <property type="project" value="TreeGrafter"/>
</dbReference>
<reference evidence="4 5" key="1">
    <citation type="submission" date="2015-01" db="EMBL/GenBank/DDBJ databases">
        <title>The Genome Sequence of Ochroconis gallopava CBS43764.</title>
        <authorList>
            <consortium name="The Broad Institute Genomics Platform"/>
            <person name="Cuomo C."/>
            <person name="de Hoog S."/>
            <person name="Gorbushina A."/>
            <person name="Stielow B."/>
            <person name="Teixiera M."/>
            <person name="Abouelleil A."/>
            <person name="Chapman S.B."/>
            <person name="Priest M."/>
            <person name="Young S.K."/>
            <person name="Wortman J."/>
            <person name="Nusbaum C."/>
            <person name="Birren B."/>
        </authorList>
    </citation>
    <scope>NUCLEOTIDE SEQUENCE [LARGE SCALE GENOMIC DNA]</scope>
    <source>
        <strain evidence="4 5">CBS 43764</strain>
    </source>
</reference>
<dbReference type="CDD" id="cd00067">
    <property type="entry name" value="GAL4"/>
    <property type="match status" value="1"/>
</dbReference>
<dbReference type="Pfam" id="PF11951">
    <property type="entry name" value="Fungal_trans_2"/>
    <property type="match status" value="1"/>
</dbReference>
<dbReference type="STRING" id="253628.A0A0D1XQ60"/>
<dbReference type="InterPro" id="IPR021858">
    <property type="entry name" value="Fun_TF"/>
</dbReference>
<dbReference type="PROSITE" id="PS50048">
    <property type="entry name" value="ZN2_CY6_FUNGAL_2"/>
    <property type="match status" value="1"/>
</dbReference>
<organism evidence="4 5">
    <name type="scientific">Verruconis gallopava</name>
    <dbReference type="NCBI Taxonomy" id="253628"/>
    <lineage>
        <taxon>Eukaryota</taxon>
        <taxon>Fungi</taxon>
        <taxon>Dikarya</taxon>
        <taxon>Ascomycota</taxon>
        <taxon>Pezizomycotina</taxon>
        <taxon>Dothideomycetes</taxon>
        <taxon>Pleosporomycetidae</taxon>
        <taxon>Venturiales</taxon>
        <taxon>Sympoventuriaceae</taxon>
        <taxon>Verruconis</taxon>
    </lineage>
</organism>
<dbReference type="InParanoid" id="A0A0D1XQ60"/>
<dbReference type="InterPro" id="IPR053157">
    <property type="entry name" value="Sterol_Uptake_Regulator"/>
</dbReference>
<dbReference type="GeneID" id="27312427"/>
<dbReference type="Proteomes" id="UP000053259">
    <property type="component" value="Unassembled WGS sequence"/>
</dbReference>
<dbReference type="Pfam" id="PF00172">
    <property type="entry name" value="Zn_clus"/>
    <property type="match status" value="1"/>
</dbReference>
<dbReference type="GO" id="GO:0008270">
    <property type="term" value="F:zinc ion binding"/>
    <property type="evidence" value="ECO:0007669"/>
    <property type="project" value="InterPro"/>
</dbReference>
<dbReference type="PANTHER" id="PTHR47784:SF5">
    <property type="entry name" value="STEROL UPTAKE CONTROL PROTEIN 2"/>
    <property type="match status" value="1"/>
</dbReference>
<accession>A0A0D1XQ60</accession>
<dbReference type="HOGENOM" id="CLU_024934_5_2_1"/>
<dbReference type="VEuPathDB" id="FungiDB:PV09_04454"/>
<evidence type="ECO:0000259" key="3">
    <source>
        <dbReference type="PROSITE" id="PS50048"/>
    </source>
</evidence>
<evidence type="ECO:0000313" key="5">
    <source>
        <dbReference type="Proteomes" id="UP000053259"/>
    </source>
</evidence>
<dbReference type="SMART" id="SM00066">
    <property type="entry name" value="GAL4"/>
    <property type="match status" value="1"/>
</dbReference>
<sequence length="404" mass="45616">MPVRQSHTKSRLGCKQCKARHVRCDQNSPKCGLCKRRGVECSLSASYAADKQGLLQPRIDTPRRETPSTEGTASSQIGTPTPPKPELVWTRLDIGQCDDSLPWDQDESLPLKELELLHHFTTVTAFTLGKEKTLHESWQTAVPQLGLKYSYLMYGIFAVSALHMYTTSKGIQSAREYHDLALHYYDLASSRFRNTLQVLSGRISFTQFATSSLLCLFILASRMHIPSANGSRCLDDLSTLHNLVKGVTVIATDCDALTESRDTRHPLLNPEPWDDVILAPNIEAALHRMTVYAESLSNNGPRREAYHKAINALRETFKAVVANPGRTTLPFFWFMRIQRDFVDLVEKRDPVALVIVAWHARLLERYSEEWWLGGRGEAVLNEIMGLLGEDCTQIQVWPREALVL</sequence>
<keyword evidence="5" id="KW-1185">Reference proteome</keyword>
<keyword evidence="1" id="KW-0539">Nucleus</keyword>
<proteinExistence type="predicted"/>
<dbReference type="OrthoDB" id="416217at2759"/>
<evidence type="ECO:0000256" key="2">
    <source>
        <dbReference type="SAM" id="MobiDB-lite"/>
    </source>
</evidence>
<dbReference type="SUPFAM" id="SSF57701">
    <property type="entry name" value="Zn2/Cys6 DNA-binding domain"/>
    <property type="match status" value="1"/>
</dbReference>